<dbReference type="RefSeq" id="WP_204203353.1">
    <property type="nucleotide sequence ID" value="NZ_JAFELM010000028.1"/>
</dbReference>
<dbReference type="InterPro" id="IPR058780">
    <property type="entry name" value="YhfM-like_dom"/>
</dbReference>
<dbReference type="Proteomes" id="UP001518925">
    <property type="component" value="Unassembled WGS sequence"/>
</dbReference>
<evidence type="ECO:0000259" key="1">
    <source>
        <dbReference type="Pfam" id="PF26353"/>
    </source>
</evidence>
<dbReference type="Pfam" id="PF26353">
    <property type="entry name" value="YhfM"/>
    <property type="match status" value="1"/>
</dbReference>
<reference evidence="2 3" key="1">
    <citation type="submission" date="2021-02" db="EMBL/GenBank/DDBJ databases">
        <title>Bacillus sp. RD4P76, an endophyte from a halophyte.</title>
        <authorList>
            <person name="Sun J.-Q."/>
        </authorList>
    </citation>
    <scope>NUCLEOTIDE SEQUENCE [LARGE SCALE GENOMIC DNA]</scope>
    <source>
        <strain evidence="2 3">RD4P76</strain>
    </source>
</reference>
<comment type="caution">
    <text evidence="2">The sequence shown here is derived from an EMBL/GenBank/DDBJ whole genome shotgun (WGS) entry which is preliminary data.</text>
</comment>
<sequence length="124" mass="14180">MVRVILVFTVFFLMVACSTDQVKEVVIQELSNNSNSKVVLTDTTDIEAIIHAIDSAVKEPGIVNMMDAPFMISMEEVSYFLWIDTNEESVWAIMDMKDTHTLYTLTESSTNEMKKLFLKNQIVY</sequence>
<accession>A0ABS2DHP1</accession>
<protein>
    <recommendedName>
        <fullName evidence="1">YhfM-like domain-containing protein</fullName>
    </recommendedName>
</protein>
<keyword evidence="3" id="KW-1185">Reference proteome</keyword>
<proteinExistence type="predicted"/>
<gene>
    <name evidence="2" type="ORF">JR050_10030</name>
</gene>
<feature type="domain" description="YhfM-like" evidence="1">
    <location>
        <begin position="23"/>
        <end position="119"/>
    </location>
</feature>
<organism evidence="2 3">
    <name type="scientific">Bacillus suaedaesalsae</name>
    <dbReference type="NCBI Taxonomy" id="2810349"/>
    <lineage>
        <taxon>Bacteria</taxon>
        <taxon>Bacillati</taxon>
        <taxon>Bacillota</taxon>
        <taxon>Bacilli</taxon>
        <taxon>Bacillales</taxon>
        <taxon>Bacillaceae</taxon>
        <taxon>Bacillus</taxon>
    </lineage>
</organism>
<name>A0ABS2DHP1_9BACI</name>
<evidence type="ECO:0000313" key="2">
    <source>
        <dbReference type="EMBL" id="MBM6618006.1"/>
    </source>
</evidence>
<evidence type="ECO:0000313" key="3">
    <source>
        <dbReference type="Proteomes" id="UP001518925"/>
    </source>
</evidence>
<dbReference type="EMBL" id="JAFELM010000028">
    <property type="protein sequence ID" value="MBM6618006.1"/>
    <property type="molecule type" value="Genomic_DNA"/>
</dbReference>
<dbReference type="PROSITE" id="PS51257">
    <property type="entry name" value="PROKAR_LIPOPROTEIN"/>
    <property type="match status" value="1"/>
</dbReference>